<accession>A0A2S6CPF0</accession>
<dbReference type="Proteomes" id="UP000239589">
    <property type="component" value="Unassembled WGS sequence"/>
</dbReference>
<evidence type="ECO:0000313" key="2">
    <source>
        <dbReference type="EMBL" id="PPJ61628.1"/>
    </source>
</evidence>
<proteinExistence type="predicted"/>
<name>A0A2S6CPF0_9CYAN</name>
<dbReference type="AlphaFoldDB" id="A0A2S6CPF0"/>
<organism evidence="2 3">
    <name type="scientific">Cuspidothrix issatschenkoi CHARLIE-1</name>
    <dbReference type="NCBI Taxonomy" id="2052836"/>
    <lineage>
        <taxon>Bacteria</taxon>
        <taxon>Bacillati</taxon>
        <taxon>Cyanobacteriota</taxon>
        <taxon>Cyanophyceae</taxon>
        <taxon>Nostocales</taxon>
        <taxon>Aphanizomenonaceae</taxon>
        <taxon>Cuspidothrix</taxon>
    </lineage>
</organism>
<sequence>MKHKKLLSGQFFSPLIITLITVVIIVLGTGNNNFLHISPANSQILANSDIWQKVYQQIPDLPKENQFISKTTGQVAENNTLASRLIRYHIYTKGRSPIYRLDWKLTLADYLDANETIYTESYPGNDSLKQNPLASDRTAISKLTRQQRNNLVQVLVNIFNHGFD</sequence>
<evidence type="ECO:0000256" key="1">
    <source>
        <dbReference type="SAM" id="Phobius"/>
    </source>
</evidence>
<keyword evidence="1" id="KW-0472">Membrane</keyword>
<gene>
    <name evidence="2" type="ORF">CUN59_19985</name>
</gene>
<comment type="caution">
    <text evidence="2">The sequence shown here is derived from an EMBL/GenBank/DDBJ whole genome shotgun (WGS) entry which is preliminary data.</text>
</comment>
<evidence type="ECO:0000313" key="3">
    <source>
        <dbReference type="Proteomes" id="UP000239589"/>
    </source>
</evidence>
<protein>
    <submittedName>
        <fullName evidence="2">Uncharacterized protein</fullName>
    </submittedName>
</protein>
<keyword evidence="3" id="KW-1185">Reference proteome</keyword>
<keyword evidence="1" id="KW-0812">Transmembrane</keyword>
<dbReference type="OrthoDB" id="463567at2"/>
<dbReference type="RefSeq" id="WP_104389476.1">
    <property type="nucleotide sequence ID" value="NZ_PGEM01000197.1"/>
</dbReference>
<dbReference type="EMBL" id="PGEM01000197">
    <property type="protein sequence ID" value="PPJ61628.1"/>
    <property type="molecule type" value="Genomic_DNA"/>
</dbReference>
<keyword evidence="1" id="KW-1133">Transmembrane helix</keyword>
<feature type="transmembrane region" description="Helical" evidence="1">
    <location>
        <begin position="12"/>
        <end position="30"/>
    </location>
</feature>
<reference evidence="2 3" key="1">
    <citation type="submission" date="2018-02" db="EMBL/GenBank/DDBJ databases">
        <title>Discovery of a pederin family compound in a non-symbiotic bloom-forming cyanobacterium.</title>
        <authorList>
            <person name="Kust A."/>
            <person name="Mares J."/>
            <person name="Jokela J."/>
            <person name="Urajova P."/>
            <person name="Hajek J."/>
            <person name="Saurav K."/>
            <person name="Voracova K."/>
            <person name="Fewer D.P."/>
            <person name="Haapaniemi E."/>
            <person name="Permi P."/>
            <person name="Rehakova K."/>
            <person name="Sivonen K."/>
            <person name="Hrouzek P."/>
        </authorList>
    </citation>
    <scope>NUCLEOTIDE SEQUENCE [LARGE SCALE GENOMIC DNA]</scope>
    <source>
        <strain evidence="2 3">CHARLIE-1</strain>
    </source>
</reference>